<evidence type="ECO:0000313" key="4">
    <source>
        <dbReference type="EMBL" id="RHN41455.1"/>
    </source>
</evidence>
<dbReference type="EMBL" id="PSQE01000008">
    <property type="protein sequence ID" value="RHN41455.1"/>
    <property type="molecule type" value="Genomic_DNA"/>
</dbReference>
<accession>A0A072TS84</accession>
<keyword evidence="1" id="KW-1133">Transmembrane helix</keyword>
<reference evidence="7" key="4">
    <citation type="journal article" date="2018" name="Nat. Plants">
        <title>Whole-genome landscape of Medicago truncatula symbiotic genes.</title>
        <authorList>
            <person name="Pecrix Y."/>
            <person name="Staton S.E."/>
            <person name="Sallet E."/>
            <person name="Lelandais-Briere C."/>
            <person name="Moreau S."/>
            <person name="Carrere S."/>
            <person name="Blein T."/>
            <person name="Jardinaud M.F."/>
            <person name="Latrasse D."/>
            <person name="Zouine M."/>
            <person name="Zahm M."/>
            <person name="Kreplak J."/>
            <person name="Mayjonade B."/>
            <person name="Satge C."/>
            <person name="Perez M."/>
            <person name="Cauet S."/>
            <person name="Marande W."/>
            <person name="Chantry-Darmon C."/>
            <person name="Lopez-Roques C."/>
            <person name="Bouchez O."/>
            <person name="Berard A."/>
            <person name="Debelle F."/>
            <person name="Munos S."/>
            <person name="Bendahmane A."/>
            <person name="Berges H."/>
            <person name="Niebel A."/>
            <person name="Buitink J."/>
            <person name="Frugier F."/>
            <person name="Benhamed M."/>
            <person name="Crespi M."/>
            <person name="Gouzy J."/>
            <person name="Gamas P."/>
        </authorList>
    </citation>
    <scope>NUCLEOTIDE SEQUENCE [LARGE SCALE GENOMIC DNA]</scope>
    <source>
        <strain evidence="7">cv. Jemalong A17</strain>
    </source>
</reference>
<dbReference type="Proteomes" id="UP000002051">
    <property type="component" value="Chromosome 8"/>
</dbReference>
<protein>
    <submittedName>
        <fullName evidence="3">Nodule Cysteine-Rich (NCR) secreted peptide</fullName>
    </submittedName>
    <submittedName>
        <fullName evidence="4">Putative Late nodulin</fullName>
    </submittedName>
</protein>
<sequence>MENNKTEIIKFVYAMIIFIFVFFDVSDVIAGESWFCFQDMTCPHNLCFPSKAVCISSQCICI</sequence>
<dbReference type="Proteomes" id="UP000265566">
    <property type="component" value="Chromosome 8"/>
</dbReference>
<evidence type="ECO:0000313" key="7">
    <source>
        <dbReference type="Proteomes" id="UP000265566"/>
    </source>
</evidence>
<keyword evidence="6" id="KW-1185">Reference proteome</keyword>
<reference evidence="4" key="5">
    <citation type="journal article" date="2018" name="Nat. Plants">
        <title>Whole-genome landscape of Medicago truncatula symbiotic genes.</title>
        <authorList>
            <person name="Pecrix Y."/>
            <person name="Gamas P."/>
            <person name="Carrere S."/>
        </authorList>
    </citation>
    <scope>NUCLEOTIDE SEQUENCE</scope>
    <source>
        <tissue evidence="4">Leaves</tissue>
    </source>
</reference>
<dbReference type="Gramene" id="rna47781">
    <property type="protein sequence ID" value="RHN41455.1"/>
    <property type="gene ID" value="gene47781"/>
</dbReference>
<evidence type="ECO:0000313" key="3">
    <source>
        <dbReference type="EMBL" id="KEH20066.1"/>
    </source>
</evidence>
<dbReference type="GO" id="GO:0046872">
    <property type="term" value="F:metal ion binding"/>
    <property type="evidence" value="ECO:0007669"/>
    <property type="project" value="InterPro"/>
</dbReference>
<reference evidence="5" key="3">
    <citation type="submission" date="2015-04" db="UniProtKB">
        <authorList>
            <consortium name="EnsemblPlants"/>
        </authorList>
    </citation>
    <scope>IDENTIFICATION</scope>
    <source>
        <strain evidence="5">cv. Jemalong A17</strain>
    </source>
</reference>
<dbReference type="EMBL" id="CM001224">
    <property type="protein sequence ID" value="KEH20066.1"/>
    <property type="molecule type" value="Genomic_DNA"/>
</dbReference>
<organism evidence="3 6">
    <name type="scientific">Medicago truncatula</name>
    <name type="common">Barrel medic</name>
    <name type="synonym">Medicago tribuloides</name>
    <dbReference type="NCBI Taxonomy" id="3880"/>
    <lineage>
        <taxon>Eukaryota</taxon>
        <taxon>Viridiplantae</taxon>
        <taxon>Streptophyta</taxon>
        <taxon>Embryophyta</taxon>
        <taxon>Tracheophyta</taxon>
        <taxon>Spermatophyta</taxon>
        <taxon>Magnoliopsida</taxon>
        <taxon>eudicotyledons</taxon>
        <taxon>Gunneridae</taxon>
        <taxon>Pentapetalae</taxon>
        <taxon>rosids</taxon>
        <taxon>fabids</taxon>
        <taxon>Fabales</taxon>
        <taxon>Fabaceae</taxon>
        <taxon>Papilionoideae</taxon>
        <taxon>50 kb inversion clade</taxon>
        <taxon>NPAAA clade</taxon>
        <taxon>Hologalegina</taxon>
        <taxon>IRL clade</taxon>
        <taxon>Trifolieae</taxon>
        <taxon>Medicago</taxon>
    </lineage>
</organism>
<evidence type="ECO:0000313" key="5">
    <source>
        <dbReference type="EnsemblPlants" id="KEH20066"/>
    </source>
</evidence>
<keyword evidence="1" id="KW-0812">Transmembrane</keyword>
<evidence type="ECO:0000256" key="1">
    <source>
        <dbReference type="SAM" id="Phobius"/>
    </source>
</evidence>
<keyword evidence="1" id="KW-0472">Membrane</keyword>
<evidence type="ECO:0000259" key="2">
    <source>
        <dbReference type="Pfam" id="PF07127"/>
    </source>
</evidence>
<dbReference type="AlphaFoldDB" id="A0A072TS84"/>
<gene>
    <name evidence="3" type="ordered locus">MTR_8g066295</name>
    <name evidence="4" type="ORF">MtrunA17_Chr8g0366271</name>
</gene>
<dbReference type="Pfam" id="PF07127">
    <property type="entry name" value="Nodulin_late"/>
    <property type="match status" value="1"/>
</dbReference>
<feature type="domain" description="Late nodulin" evidence="2">
    <location>
        <begin position="7"/>
        <end position="59"/>
    </location>
</feature>
<reference evidence="3 6" key="1">
    <citation type="journal article" date="2011" name="Nature">
        <title>The Medicago genome provides insight into the evolution of rhizobial symbioses.</title>
        <authorList>
            <person name="Young N.D."/>
            <person name="Debelle F."/>
            <person name="Oldroyd G.E."/>
            <person name="Geurts R."/>
            <person name="Cannon S.B."/>
            <person name="Udvardi M.K."/>
            <person name="Benedito V.A."/>
            <person name="Mayer K.F."/>
            <person name="Gouzy J."/>
            <person name="Schoof H."/>
            <person name="Van de Peer Y."/>
            <person name="Proost S."/>
            <person name="Cook D.R."/>
            <person name="Meyers B.C."/>
            <person name="Spannagl M."/>
            <person name="Cheung F."/>
            <person name="De Mita S."/>
            <person name="Krishnakumar V."/>
            <person name="Gundlach H."/>
            <person name="Zhou S."/>
            <person name="Mudge J."/>
            <person name="Bharti A.K."/>
            <person name="Murray J.D."/>
            <person name="Naoumkina M.A."/>
            <person name="Rosen B."/>
            <person name="Silverstein K.A."/>
            <person name="Tang H."/>
            <person name="Rombauts S."/>
            <person name="Zhao P.X."/>
            <person name="Zhou P."/>
            <person name="Barbe V."/>
            <person name="Bardou P."/>
            <person name="Bechner M."/>
            <person name="Bellec A."/>
            <person name="Berger A."/>
            <person name="Berges H."/>
            <person name="Bidwell S."/>
            <person name="Bisseling T."/>
            <person name="Choisne N."/>
            <person name="Couloux A."/>
            <person name="Denny R."/>
            <person name="Deshpande S."/>
            <person name="Dai X."/>
            <person name="Doyle J.J."/>
            <person name="Dudez A.M."/>
            <person name="Farmer A.D."/>
            <person name="Fouteau S."/>
            <person name="Franken C."/>
            <person name="Gibelin C."/>
            <person name="Gish J."/>
            <person name="Goldstein S."/>
            <person name="Gonzalez A.J."/>
            <person name="Green P.J."/>
            <person name="Hallab A."/>
            <person name="Hartog M."/>
            <person name="Hua A."/>
            <person name="Humphray S.J."/>
            <person name="Jeong D.H."/>
            <person name="Jing Y."/>
            <person name="Jocker A."/>
            <person name="Kenton S.M."/>
            <person name="Kim D.J."/>
            <person name="Klee K."/>
            <person name="Lai H."/>
            <person name="Lang C."/>
            <person name="Lin S."/>
            <person name="Macmil S.L."/>
            <person name="Magdelenat G."/>
            <person name="Matthews L."/>
            <person name="McCorrison J."/>
            <person name="Monaghan E.L."/>
            <person name="Mun J.H."/>
            <person name="Najar F.Z."/>
            <person name="Nicholson C."/>
            <person name="Noirot C."/>
            <person name="O'Bleness M."/>
            <person name="Paule C.R."/>
            <person name="Poulain J."/>
            <person name="Prion F."/>
            <person name="Qin B."/>
            <person name="Qu C."/>
            <person name="Retzel E.F."/>
            <person name="Riddle C."/>
            <person name="Sallet E."/>
            <person name="Samain S."/>
            <person name="Samson N."/>
            <person name="Sanders I."/>
            <person name="Saurat O."/>
            <person name="Scarpelli C."/>
            <person name="Schiex T."/>
            <person name="Segurens B."/>
            <person name="Severin A.J."/>
            <person name="Sherrier D.J."/>
            <person name="Shi R."/>
            <person name="Sims S."/>
            <person name="Singer S.R."/>
            <person name="Sinharoy S."/>
            <person name="Sterck L."/>
            <person name="Viollet A."/>
            <person name="Wang B.B."/>
            <person name="Wang K."/>
            <person name="Wang M."/>
            <person name="Wang X."/>
            <person name="Warfsmann J."/>
            <person name="Weissenbach J."/>
            <person name="White D.D."/>
            <person name="White J.D."/>
            <person name="Wiley G.B."/>
            <person name="Wincker P."/>
            <person name="Xing Y."/>
            <person name="Yang L."/>
            <person name="Yao Z."/>
            <person name="Ying F."/>
            <person name="Zhai J."/>
            <person name="Zhou L."/>
            <person name="Zuber A."/>
            <person name="Denarie J."/>
            <person name="Dixon R.A."/>
            <person name="May G.D."/>
            <person name="Schwartz D.C."/>
            <person name="Rogers J."/>
            <person name="Quetier F."/>
            <person name="Town C.D."/>
            <person name="Roe B.A."/>
        </authorList>
    </citation>
    <scope>NUCLEOTIDE SEQUENCE [LARGE SCALE GENOMIC DNA]</scope>
    <source>
        <strain evidence="3">A17</strain>
        <strain evidence="5 6">cv. Jemalong A17</strain>
    </source>
</reference>
<dbReference type="HOGENOM" id="CLU_181053_0_2_1"/>
<reference evidence="3 6" key="2">
    <citation type="journal article" date="2014" name="BMC Genomics">
        <title>An improved genome release (version Mt4.0) for the model legume Medicago truncatula.</title>
        <authorList>
            <person name="Tang H."/>
            <person name="Krishnakumar V."/>
            <person name="Bidwell S."/>
            <person name="Rosen B."/>
            <person name="Chan A."/>
            <person name="Zhou S."/>
            <person name="Gentzbittel L."/>
            <person name="Childs K.L."/>
            <person name="Yandell M."/>
            <person name="Gundlach H."/>
            <person name="Mayer K.F."/>
            <person name="Schwartz D.C."/>
            <person name="Town C.D."/>
        </authorList>
    </citation>
    <scope>GENOME REANNOTATION</scope>
    <source>
        <strain evidence="3">A17</strain>
        <strain evidence="5 6">cv. Jemalong A17</strain>
    </source>
</reference>
<dbReference type="EnsemblPlants" id="KEH20066">
    <property type="protein sequence ID" value="KEH20066"/>
    <property type="gene ID" value="MTR_8g066295"/>
</dbReference>
<name>A0A072TS84_MEDTR</name>
<dbReference type="InterPro" id="IPR009810">
    <property type="entry name" value="Nodulin_late_dom"/>
</dbReference>
<feature type="transmembrane region" description="Helical" evidence="1">
    <location>
        <begin position="12"/>
        <end position="35"/>
    </location>
</feature>
<evidence type="ECO:0000313" key="6">
    <source>
        <dbReference type="Proteomes" id="UP000002051"/>
    </source>
</evidence>
<proteinExistence type="predicted"/>